<dbReference type="PANTHER" id="PTHR43434:SF1">
    <property type="entry name" value="PHOSPHOGLYCOLATE PHOSPHATASE"/>
    <property type="match status" value="1"/>
</dbReference>
<proteinExistence type="inferred from homology"/>
<dbReference type="PANTHER" id="PTHR43434">
    <property type="entry name" value="PHOSPHOGLYCOLATE PHOSPHATASE"/>
    <property type="match status" value="1"/>
</dbReference>
<dbReference type="EMBL" id="NMUE01000040">
    <property type="protein sequence ID" value="RFA94266.1"/>
    <property type="molecule type" value="Genomic_DNA"/>
</dbReference>
<protein>
    <submittedName>
        <fullName evidence="3">Phosphoglycolate phosphatase</fullName>
    </submittedName>
</protein>
<sequence>MYVFDLDGTLVDSVEAHIAAWLEALKNFGVVKSVEEVKPLMGLPATEIAKALMPARARELAAVKNEIFLSKYLSLVKAYEDAAVLKLLPRPIAVVTSSSGRVARRILQAVGLSQFIDLVVGGDEVPRGKPAPDPLYVVSREFGVSPREMIVVGDSDYDMEMAEAAGAFGVCIARRAPCRGGKRVIHSLYELATASRTHRF</sequence>
<evidence type="ECO:0000256" key="1">
    <source>
        <dbReference type="ARBA" id="ARBA00007958"/>
    </source>
</evidence>
<organism evidence="3 4">
    <name type="scientific">Pyrobaculum aerophilum</name>
    <dbReference type="NCBI Taxonomy" id="13773"/>
    <lineage>
        <taxon>Archaea</taxon>
        <taxon>Thermoproteota</taxon>
        <taxon>Thermoprotei</taxon>
        <taxon>Thermoproteales</taxon>
        <taxon>Thermoproteaceae</taxon>
        <taxon>Pyrobaculum</taxon>
    </lineage>
</organism>
<gene>
    <name evidence="2" type="ORF">CGL51_10600</name>
    <name evidence="3" type="ORF">CGL52_06780</name>
</gene>
<dbReference type="InterPro" id="IPR041492">
    <property type="entry name" value="HAD_2"/>
</dbReference>
<dbReference type="InterPro" id="IPR023214">
    <property type="entry name" value="HAD_sf"/>
</dbReference>
<dbReference type="Gene3D" id="3.40.50.1000">
    <property type="entry name" value="HAD superfamily/HAD-like"/>
    <property type="match status" value="1"/>
</dbReference>
<dbReference type="SFLD" id="SFLDG01129">
    <property type="entry name" value="C1.5:_HAD__Beta-PGM__Phosphata"/>
    <property type="match status" value="1"/>
</dbReference>
<dbReference type="InterPro" id="IPR023198">
    <property type="entry name" value="PGP-like_dom2"/>
</dbReference>
<comment type="similarity">
    <text evidence="1">Belongs to the HAD-like hydrolase superfamily.</text>
</comment>
<dbReference type="NCBIfam" id="TIGR01509">
    <property type="entry name" value="HAD-SF-IA-v3"/>
    <property type="match status" value="1"/>
</dbReference>
<dbReference type="Proteomes" id="UP000257123">
    <property type="component" value="Unassembled WGS sequence"/>
</dbReference>
<dbReference type="SFLD" id="SFLDS00003">
    <property type="entry name" value="Haloacid_Dehalogenase"/>
    <property type="match status" value="1"/>
</dbReference>
<evidence type="ECO:0000313" key="2">
    <source>
        <dbReference type="EMBL" id="RFA94266.1"/>
    </source>
</evidence>
<dbReference type="EMBL" id="NMUF01000015">
    <property type="protein sequence ID" value="RFA98609.1"/>
    <property type="molecule type" value="Genomic_DNA"/>
</dbReference>
<evidence type="ECO:0000313" key="3">
    <source>
        <dbReference type="EMBL" id="RFA98609.1"/>
    </source>
</evidence>
<dbReference type="Pfam" id="PF13419">
    <property type="entry name" value="HAD_2"/>
    <property type="match status" value="1"/>
</dbReference>
<dbReference type="AlphaFoldDB" id="A0A371R491"/>
<dbReference type="OrthoDB" id="31229at2157"/>
<dbReference type="InterPro" id="IPR006439">
    <property type="entry name" value="HAD-SF_hydro_IA"/>
</dbReference>
<dbReference type="Proteomes" id="UP000256877">
    <property type="component" value="Unassembled WGS sequence"/>
</dbReference>
<reference evidence="4 5" key="1">
    <citation type="submission" date="2017-07" db="EMBL/GenBank/DDBJ databases">
        <title>Draft genome sequence of aerobic hyperthermophilic archaea, Pyrobaculum aerophilum YKB31 and YKB32.</title>
        <authorList>
            <person name="Mochizuki T."/>
            <person name="Berliner A.J."/>
            <person name="Yoshida-Takashima Y."/>
            <person name="Takaki Y."/>
            <person name="Nunoura T."/>
            <person name="Takai K."/>
        </authorList>
    </citation>
    <scope>NUCLEOTIDE SEQUENCE [LARGE SCALE GENOMIC DNA]</scope>
    <source>
        <strain evidence="2 5">YKB31</strain>
        <strain evidence="3 4">YKB32</strain>
    </source>
</reference>
<name>A0A371R491_9CREN</name>
<dbReference type="InterPro" id="IPR036412">
    <property type="entry name" value="HAD-like_sf"/>
</dbReference>
<evidence type="ECO:0000313" key="5">
    <source>
        <dbReference type="Proteomes" id="UP000257123"/>
    </source>
</evidence>
<dbReference type="GO" id="GO:0006281">
    <property type="term" value="P:DNA repair"/>
    <property type="evidence" value="ECO:0007669"/>
    <property type="project" value="TreeGrafter"/>
</dbReference>
<dbReference type="GO" id="GO:0008967">
    <property type="term" value="F:phosphoglycolate phosphatase activity"/>
    <property type="evidence" value="ECO:0007669"/>
    <property type="project" value="TreeGrafter"/>
</dbReference>
<dbReference type="InterPro" id="IPR050155">
    <property type="entry name" value="HAD-like_hydrolase_sf"/>
</dbReference>
<dbReference type="SUPFAM" id="SSF56784">
    <property type="entry name" value="HAD-like"/>
    <property type="match status" value="1"/>
</dbReference>
<accession>A0A371R491</accession>
<dbReference type="NCBIfam" id="TIGR01549">
    <property type="entry name" value="HAD-SF-IA-v1"/>
    <property type="match status" value="1"/>
</dbReference>
<comment type="caution">
    <text evidence="3">The sequence shown here is derived from an EMBL/GenBank/DDBJ whole genome shotgun (WGS) entry which is preliminary data.</text>
</comment>
<dbReference type="Gene3D" id="1.10.150.240">
    <property type="entry name" value="Putative phosphatase, domain 2"/>
    <property type="match status" value="1"/>
</dbReference>
<evidence type="ECO:0000313" key="4">
    <source>
        <dbReference type="Proteomes" id="UP000256877"/>
    </source>
</evidence>
<dbReference type="RefSeq" id="WP_116421711.1">
    <property type="nucleotide sequence ID" value="NZ_NMUE01000040.1"/>
</dbReference>